<sequence>MPLPPNGTWAACAGAPGLSPPLGVGAPPNQSQAEFDELLPCAKLEAVRRTLALASADAGALTAASRPKAAAKKARLQALIDVYDELRGQLTQAEQWDTARDPAAIERVRALEAADKTAATAARLAARGNPPAAPAGCTAPSELMSAFTTTLKQIEVMVQQHALLQQVWPPVMESDAERAASLARRCKDLVDRTNTTTSETTAEEILFAVIGHIYATHSDEVNAHPLAITDADSQLEICSKLEAWLGARLRRQNSAFLLSRRPR</sequence>
<accession>A0A8J5Y0M6</accession>
<dbReference type="AlphaFoldDB" id="A0A8J5Y0M6"/>
<keyword evidence="2" id="KW-1185">Reference proteome</keyword>
<gene>
    <name evidence="1" type="ORF">KFE25_007647</name>
</gene>
<evidence type="ECO:0000313" key="1">
    <source>
        <dbReference type="EMBL" id="KAG8469129.1"/>
    </source>
</evidence>
<proteinExistence type="predicted"/>
<protein>
    <submittedName>
        <fullName evidence="1">Uncharacterized protein</fullName>
    </submittedName>
</protein>
<name>A0A8J5Y0M6_DIALT</name>
<organism evidence="1 2">
    <name type="scientific">Diacronema lutheri</name>
    <name type="common">Unicellular marine alga</name>
    <name type="synonym">Monochrysis lutheri</name>
    <dbReference type="NCBI Taxonomy" id="2081491"/>
    <lineage>
        <taxon>Eukaryota</taxon>
        <taxon>Haptista</taxon>
        <taxon>Haptophyta</taxon>
        <taxon>Pavlovophyceae</taxon>
        <taxon>Pavlovales</taxon>
        <taxon>Pavlovaceae</taxon>
        <taxon>Diacronema</taxon>
    </lineage>
</organism>
<dbReference type="EMBL" id="JAGTXO010000003">
    <property type="protein sequence ID" value="KAG8469129.1"/>
    <property type="molecule type" value="Genomic_DNA"/>
</dbReference>
<dbReference type="Proteomes" id="UP000751190">
    <property type="component" value="Unassembled WGS sequence"/>
</dbReference>
<reference evidence="1" key="1">
    <citation type="submission" date="2021-05" db="EMBL/GenBank/DDBJ databases">
        <title>The genome of the haptophyte Pavlova lutheri (Diacronema luteri, Pavlovales) - a model for lipid biosynthesis in eukaryotic algae.</title>
        <authorList>
            <person name="Hulatt C.J."/>
            <person name="Posewitz M.C."/>
        </authorList>
    </citation>
    <scope>NUCLEOTIDE SEQUENCE</scope>
    <source>
        <strain evidence="1">NIVA-4/92</strain>
    </source>
</reference>
<comment type="caution">
    <text evidence="1">The sequence shown here is derived from an EMBL/GenBank/DDBJ whole genome shotgun (WGS) entry which is preliminary data.</text>
</comment>
<evidence type="ECO:0000313" key="2">
    <source>
        <dbReference type="Proteomes" id="UP000751190"/>
    </source>
</evidence>